<dbReference type="SMART" id="SM00220">
    <property type="entry name" value="S_TKc"/>
    <property type="match status" value="1"/>
</dbReference>
<dbReference type="InterPro" id="IPR000719">
    <property type="entry name" value="Prot_kinase_dom"/>
</dbReference>
<keyword evidence="10" id="KW-0812">Transmembrane</keyword>
<keyword evidence="13" id="KW-1185">Reference proteome</keyword>
<evidence type="ECO:0000256" key="9">
    <source>
        <dbReference type="ARBA" id="ARBA00048679"/>
    </source>
</evidence>
<evidence type="ECO:0000256" key="1">
    <source>
        <dbReference type="ARBA" id="ARBA00012513"/>
    </source>
</evidence>
<dbReference type="STRING" id="425264.A0A3G2S520"/>
<evidence type="ECO:0000313" key="12">
    <source>
        <dbReference type="EMBL" id="AYO42188.1"/>
    </source>
</evidence>
<dbReference type="GO" id="GO:0005737">
    <property type="term" value="C:cytoplasm"/>
    <property type="evidence" value="ECO:0007669"/>
    <property type="project" value="TreeGrafter"/>
</dbReference>
<keyword evidence="3 12" id="KW-0808">Transferase</keyword>
<comment type="catalytic activity">
    <reaction evidence="9">
        <text>L-seryl-[protein] + ATP = O-phospho-L-seryl-[protein] + ADP + H(+)</text>
        <dbReference type="Rhea" id="RHEA:17989"/>
        <dbReference type="Rhea" id="RHEA-COMP:9863"/>
        <dbReference type="Rhea" id="RHEA-COMP:11604"/>
        <dbReference type="ChEBI" id="CHEBI:15378"/>
        <dbReference type="ChEBI" id="CHEBI:29999"/>
        <dbReference type="ChEBI" id="CHEBI:30616"/>
        <dbReference type="ChEBI" id="CHEBI:83421"/>
        <dbReference type="ChEBI" id="CHEBI:456216"/>
        <dbReference type="EC" id="2.7.11.1"/>
    </reaction>
</comment>
<keyword evidence="2" id="KW-0723">Serine/threonine-protein kinase</keyword>
<dbReference type="GO" id="GO:0005524">
    <property type="term" value="F:ATP binding"/>
    <property type="evidence" value="ECO:0007669"/>
    <property type="project" value="UniProtKB-KW"/>
</dbReference>
<protein>
    <recommendedName>
        <fullName evidence="1">non-specific serine/threonine protein kinase</fullName>
        <ecNumber evidence="1">2.7.11.1</ecNumber>
    </recommendedName>
</protein>
<feature type="transmembrane region" description="Helical" evidence="10">
    <location>
        <begin position="459"/>
        <end position="478"/>
    </location>
</feature>
<name>A0A3G2S520_MALR7</name>
<dbReference type="GO" id="GO:0106310">
    <property type="term" value="F:protein serine kinase activity"/>
    <property type="evidence" value="ECO:0007669"/>
    <property type="project" value="RHEA"/>
</dbReference>
<keyword evidence="4" id="KW-0547">Nucleotide-binding</keyword>
<evidence type="ECO:0000256" key="2">
    <source>
        <dbReference type="ARBA" id="ARBA00022527"/>
    </source>
</evidence>
<dbReference type="FunFam" id="3.30.200.20:FF:000306">
    <property type="entry name" value="IKS protein kinase"/>
    <property type="match status" value="1"/>
</dbReference>
<dbReference type="Proteomes" id="UP000269793">
    <property type="component" value="Chromosome II"/>
</dbReference>
<comment type="similarity">
    <text evidence="7">Belongs to the protein kinase superfamily. Ser/Thr protein kinase family. GCN2 subfamily.</text>
</comment>
<dbReference type="EC" id="2.7.11.1" evidence="1"/>
<dbReference type="EMBL" id="CP033149">
    <property type="protein sequence ID" value="AYO42188.1"/>
    <property type="molecule type" value="Genomic_DNA"/>
</dbReference>
<dbReference type="PANTHER" id="PTHR11042">
    <property type="entry name" value="EUKARYOTIC TRANSLATION INITIATION FACTOR 2-ALPHA KINASE EIF2-ALPHA KINASE -RELATED"/>
    <property type="match status" value="1"/>
</dbReference>
<evidence type="ECO:0000256" key="3">
    <source>
        <dbReference type="ARBA" id="ARBA00022679"/>
    </source>
</evidence>
<feature type="transmembrane region" description="Helical" evidence="10">
    <location>
        <begin position="430"/>
        <end position="453"/>
    </location>
</feature>
<dbReference type="PROSITE" id="PS50011">
    <property type="entry name" value="PROTEIN_KINASE_DOM"/>
    <property type="match status" value="1"/>
</dbReference>
<dbReference type="PROSITE" id="PS00108">
    <property type="entry name" value="PROTEIN_KINASE_ST"/>
    <property type="match status" value="1"/>
</dbReference>
<evidence type="ECO:0000259" key="11">
    <source>
        <dbReference type="PROSITE" id="PS50011"/>
    </source>
</evidence>
<reference evidence="12 13" key="1">
    <citation type="submission" date="2018-10" db="EMBL/GenBank/DDBJ databases">
        <title>Complete genome sequence of Malassezia restricta CBS 7877.</title>
        <authorList>
            <person name="Morand S.C."/>
            <person name="Bertignac M."/>
            <person name="Iltis A."/>
            <person name="Kolder I."/>
            <person name="Pirovano W."/>
            <person name="Jourdain R."/>
            <person name="Clavaud C."/>
        </authorList>
    </citation>
    <scope>NUCLEOTIDE SEQUENCE [LARGE SCALE GENOMIC DNA]</scope>
    <source>
        <strain evidence="12 13">CBS 7877</strain>
    </source>
</reference>
<dbReference type="Gene3D" id="1.10.510.10">
    <property type="entry name" value="Transferase(Phosphotransferase) domain 1"/>
    <property type="match status" value="1"/>
</dbReference>
<dbReference type="Gene3D" id="3.30.200.20">
    <property type="entry name" value="Phosphorylase Kinase, domain 1"/>
    <property type="match status" value="1"/>
</dbReference>
<evidence type="ECO:0000256" key="4">
    <source>
        <dbReference type="ARBA" id="ARBA00022741"/>
    </source>
</evidence>
<dbReference type="GO" id="GO:0004674">
    <property type="term" value="F:protein serine/threonine kinase activity"/>
    <property type="evidence" value="ECO:0007669"/>
    <property type="project" value="UniProtKB-KW"/>
</dbReference>
<feature type="domain" description="Protein kinase" evidence="11">
    <location>
        <begin position="56"/>
        <end position="388"/>
    </location>
</feature>
<sequence>MHTSSSWTNNQNDLVHVAPHYFRLLSQVPLLGTTNSNVGSPPVCEEVNEGYYERFFVEIRQLGRGSRGTVYLCQHVLNGHELGMYAVKKVPVGNHDDTLSQSLGEVHLMEELIHPNVIHYKHAWVEMSQASPFTPRVPTLHVLMMAANGGSLADWISARSGDSKENSKSPTVNQTYVDRLKTEFRKRRHAKECGEPRGSTRTGIHFLREEEIVQLMIDITRGLDFLHNRGILHLDLKPGNVLLHWDDDALLPKALLSDFGSSLPVHENWLRKRTGHTGTLEYMAPETIVPHRGQLAELSSKADIWSLGILLYVLIFFELPYTQVDDVDLLQSEISAFHSLEDTIHCRRQSRRYSHVHPALGSLLNNMLQVYPPARPTCRDILTVLEHYPDAPTSALQVKQSSAVSILPALKISTYTRPSFAVKTSLHTPALVLLVISIIYMQILLADHLGWIYGSQYHVWIRHVCTLLALAQLAWSVTSRPSMIGSIDRRWVFPSMILVILIMVYICTEI</sequence>
<dbReference type="GO" id="GO:0005634">
    <property type="term" value="C:nucleus"/>
    <property type="evidence" value="ECO:0007669"/>
    <property type="project" value="TreeGrafter"/>
</dbReference>
<dbReference type="SUPFAM" id="SSF56112">
    <property type="entry name" value="Protein kinase-like (PK-like)"/>
    <property type="match status" value="1"/>
</dbReference>
<evidence type="ECO:0000256" key="7">
    <source>
        <dbReference type="ARBA" id="ARBA00037982"/>
    </source>
</evidence>
<dbReference type="Pfam" id="PF00069">
    <property type="entry name" value="Pkinase"/>
    <property type="match status" value="2"/>
</dbReference>
<gene>
    <name evidence="12" type="primary">iksA</name>
    <name evidence="12" type="ORF">DNF11_1238</name>
</gene>
<organism evidence="12 13">
    <name type="scientific">Malassezia restricta (strain ATCC 96810 / NBRC 103918 / CBS 7877)</name>
    <name type="common">Seborrheic dermatitis infection agent</name>
    <dbReference type="NCBI Taxonomy" id="425264"/>
    <lineage>
        <taxon>Eukaryota</taxon>
        <taxon>Fungi</taxon>
        <taxon>Dikarya</taxon>
        <taxon>Basidiomycota</taxon>
        <taxon>Ustilaginomycotina</taxon>
        <taxon>Malasseziomycetes</taxon>
        <taxon>Malasseziales</taxon>
        <taxon>Malasseziaceae</taxon>
        <taxon>Malassezia</taxon>
    </lineage>
</organism>
<dbReference type="AlphaFoldDB" id="A0A3G2S520"/>
<proteinExistence type="inferred from homology"/>
<evidence type="ECO:0000256" key="8">
    <source>
        <dbReference type="ARBA" id="ARBA00047899"/>
    </source>
</evidence>
<dbReference type="VEuPathDB" id="FungiDB:DNF11_1238"/>
<dbReference type="OrthoDB" id="1405469at2759"/>
<keyword evidence="10" id="KW-1133">Transmembrane helix</keyword>
<dbReference type="InterPro" id="IPR011009">
    <property type="entry name" value="Kinase-like_dom_sf"/>
</dbReference>
<dbReference type="InterPro" id="IPR050339">
    <property type="entry name" value="CC_SR_Kinase"/>
</dbReference>
<comment type="catalytic activity">
    <reaction evidence="8">
        <text>L-threonyl-[protein] + ATP = O-phospho-L-threonyl-[protein] + ADP + H(+)</text>
        <dbReference type="Rhea" id="RHEA:46608"/>
        <dbReference type="Rhea" id="RHEA-COMP:11060"/>
        <dbReference type="Rhea" id="RHEA-COMP:11605"/>
        <dbReference type="ChEBI" id="CHEBI:15378"/>
        <dbReference type="ChEBI" id="CHEBI:30013"/>
        <dbReference type="ChEBI" id="CHEBI:30616"/>
        <dbReference type="ChEBI" id="CHEBI:61977"/>
        <dbReference type="ChEBI" id="CHEBI:456216"/>
        <dbReference type="EC" id="2.7.11.1"/>
    </reaction>
</comment>
<dbReference type="PANTHER" id="PTHR11042:SF138">
    <property type="entry name" value="SERINE_THREONINE-PROTEIN KINASE IKS1-RELATED"/>
    <property type="match status" value="1"/>
</dbReference>
<keyword evidence="6" id="KW-0067">ATP-binding</keyword>
<evidence type="ECO:0000313" key="13">
    <source>
        <dbReference type="Proteomes" id="UP000269793"/>
    </source>
</evidence>
<keyword evidence="5 12" id="KW-0418">Kinase</keyword>
<evidence type="ECO:0000256" key="5">
    <source>
        <dbReference type="ARBA" id="ARBA00022777"/>
    </source>
</evidence>
<feature type="transmembrane region" description="Helical" evidence="10">
    <location>
        <begin position="490"/>
        <end position="506"/>
    </location>
</feature>
<evidence type="ECO:0000256" key="10">
    <source>
        <dbReference type="SAM" id="Phobius"/>
    </source>
</evidence>
<keyword evidence="10" id="KW-0472">Membrane</keyword>
<accession>A0A3G2S520</accession>
<evidence type="ECO:0000256" key="6">
    <source>
        <dbReference type="ARBA" id="ARBA00022840"/>
    </source>
</evidence>
<dbReference type="InterPro" id="IPR008271">
    <property type="entry name" value="Ser/Thr_kinase_AS"/>
</dbReference>